<keyword evidence="3" id="KW-1185">Reference proteome</keyword>
<name>A0ABP7HYJ6_9PSEU</name>
<dbReference type="EMBL" id="BAABCM010000002">
    <property type="protein sequence ID" value="GAA3805886.1"/>
    <property type="molecule type" value="Genomic_DNA"/>
</dbReference>
<evidence type="ECO:0000256" key="1">
    <source>
        <dbReference type="SAM" id="MobiDB-lite"/>
    </source>
</evidence>
<dbReference type="Proteomes" id="UP001501624">
    <property type="component" value="Unassembled WGS sequence"/>
</dbReference>
<accession>A0ABP7HYJ6</accession>
<evidence type="ECO:0000313" key="2">
    <source>
        <dbReference type="EMBL" id="GAA3805886.1"/>
    </source>
</evidence>
<comment type="caution">
    <text evidence="2">The sequence shown here is derived from an EMBL/GenBank/DDBJ whole genome shotgun (WGS) entry which is preliminary data.</text>
</comment>
<protein>
    <submittedName>
        <fullName evidence="2">Uncharacterized protein</fullName>
    </submittedName>
</protein>
<feature type="region of interest" description="Disordered" evidence="1">
    <location>
        <begin position="25"/>
        <end position="63"/>
    </location>
</feature>
<gene>
    <name evidence="2" type="ORF">GCM10022380_24480</name>
</gene>
<proteinExistence type="predicted"/>
<organism evidence="2 3">
    <name type="scientific">Amycolatopsis tucumanensis</name>
    <dbReference type="NCBI Taxonomy" id="401106"/>
    <lineage>
        <taxon>Bacteria</taxon>
        <taxon>Bacillati</taxon>
        <taxon>Actinomycetota</taxon>
        <taxon>Actinomycetes</taxon>
        <taxon>Pseudonocardiales</taxon>
        <taxon>Pseudonocardiaceae</taxon>
        <taxon>Amycolatopsis</taxon>
    </lineage>
</organism>
<sequence>MSRRDPRFGASWASARCTLGGINAEAAAAAPAPKTRRRVTPDKKTSSGRETPPTLTPAIHTIR</sequence>
<reference evidence="3" key="1">
    <citation type="journal article" date="2019" name="Int. J. Syst. Evol. Microbiol.">
        <title>The Global Catalogue of Microorganisms (GCM) 10K type strain sequencing project: providing services to taxonomists for standard genome sequencing and annotation.</title>
        <authorList>
            <consortium name="The Broad Institute Genomics Platform"/>
            <consortium name="The Broad Institute Genome Sequencing Center for Infectious Disease"/>
            <person name="Wu L."/>
            <person name="Ma J."/>
        </authorList>
    </citation>
    <scope>NUCLEOTIDE SEQUENCE [LARGE SCALE GENOMIC DNA]</scope>
    <source>
        <strain evidence="3">JCM 17017</strain>
    </source>
</reference>
<evidence type="ECO:0000313" key="3">
    <source>
        <dbReference type="Proteomes" id="UP001501624"/>
    </source>
</evidence>